<dbReference type="GO" id="GO:0005975">
    <property type="term" value="P:carbohydrate metabolic process"/>
    <property type="evidence" value="ECO:0007669"/>
    <property type="project" value="InterPro"/>
</dbReference>
<dbReference type="PANTHER" id="PTHR12837:SF0">
    <property type="entry name" value="POLY(ADP-RIBOSE) GLYCOHYDROLASE"/>
    <property type="match status" value="1"/>
</dbReference>
<dbReference type="EC" id="3.2.1.143" evidence="2"/>
<protein>
    <recommendedName>
        <fullName evidence="2">poly(ADP-ribose) glycohydrolase</fullName>
        <ecNumber evidence="2">3.2.1.143</ecNumber>
    </recommendedName>
</protein>
<reference evidence="9" key="1">
    <citation type="submission" date="2020-06" db="EMBL/GenBank/DDBJ databases">
        <title>Draft genome of Bugula neritina, a colonial animal packing powerful symbionts and potential medicines.</title>
        <authorList>
            <person name="Rayko M."/>
        </authorList>
    </citation>
    <scope>NUCLEOTIDE SEQUENCE [LARGE SCALE GENOMIC DNA]</scope>
    <source>
        <strain evidence="9">Kwan_BN1</strain>
    </source>
</reference>
<dbReference type="GO" id="GO:0009225">
    <property type="term" value="P:nucleotide-sugar metabolic process"/>
    <property type="evidence" value="ECO:0007669"/>
    <property type="project" value="TreeGrafter"/>
</dbReference>
<organism evidence="9 10">
    <name type="scientific">Bugula neritina</name>
    <name type="common">Brown bryozoan</name>
    <name type="synonym">Sertularia neritina</name>
    <dbReference type="NCBI Taxonomy" id="10212"/>
    <lineage>
        <taxon>Eukaryota</taxon>
        <taxon>Metazoa</taxon>
        <taxon>Spiralia</taxon>
        <taxon>Lophotrochozoa</taxon>
        <taxon>Bryozoa</taxon>
        <taxon>Gymnolaemata</taxon>
        <taxon>Cheilostomatida</taxon>
        <taxon>Flustrina</taxon>
        <taxon>Buguloidea</taxon>
        <taxon>Bugulidae</taxon>
        <taxon>Bugula</taxon>
    </lineage>
</organism>
<feature type="binding site" evidence="5">
    <location>
        <position position="463"/>
    </location>
    <ligand>
        <name>substrate</name>
    </ligand>
</feature>
<dbReference type="EMBL" id="VXIV02003453">
    <property type="protein sequence ID" value="KAF6016901.1"/>
    <property type="molecule type" value="Genomic_DNA"/>
</dbReference>
<dbReference type="AlphaFoldDB" id="A0A7J7IU25"/>
<proteinExistence type="inferred from homology"/>
<dbReference type="OrthoDB" id="1937899at2759"/>
<dbReference type="Proteomes" id="UP000593567">
    <property type="component" value="Unassembled WGS sequence"/>
</dbReference>
<feature type="binding site" evidence="5">
    <location>
        <position position="422"/>
    </location>
    <ligand>
        <name>substrate</name>
    </ligand>
</feature>
<dbReference type="InterPro" id="IPR007724">
    <property type="entry name" value="Poly_GlycHdrlase"/>
</dbReference>
<dbReference type="GO" id="GO:0004649">
    <property type="term" value="F:poly(ADP-ribose) glycohydrolase activity"/>
    <property type="evidence" value="ECO:0007669"/>
    <property type="project" value="UniProtKB-EC"/>
</dbReference>
<evidence type="ECO:0000256" key="3">
    <source>
        <dbReference type="ARBA" id="ARBA00022801"/>
    </source>
</evidence>
<feature type="active site" evidence="4">
    <location>
        <position position="405"/>
    </location>
</feature>
<dbReference type="GO" id="GO:0006282">
    <property type="term" value="P:regulation of DNA repair"/>
    <property type="evidence" value="ECO:0007669"/>
    <property type="project" value="InterPro"/>
</dbReference>
<sequence>MSHPPSKKYKQTSIDSFLQTKLNSNSKDSDICLDTSTPLPSKVSTLGDRSGQMSGKSEEIKPTAQLSQATFDSTQDNSSEIFEGNQSQSPNISNAESSFDSLYNAAGEASATLPYGNDSSPSQECSNEVKTSIRKMRLFPNTNASPRRHKPSNSRHKMFVKTPTVPGELPKPSSETYIDCWDGDHVRMPCSPSNIYPDEHFKSKTCKRWSLIESSLTAGMISSYDIEEAILHYNSRYKGKWNFAILHQTINEEMTQTERNELFNHVLPFMAIPLLRKQQGYSLTFSQQQVASLLANAFFCTFPRRNATGQGTEFASYPSINFNGLFCQVGKRVRRENSMIHKLKCIFHYFKKISLSMPCGCVTFKRKVVSGLSAKVWSDSTRCLTDCHFTSEKLIEDFHGAVQADFANCMIGGGVLRMGCVQEEIQFLTHPELLISRLFTQQLDDNEVLIMKGAEKYSNYKGYGDSFEFDGDHTDITAFDDIGRRYRHIIGMDASYYSNTLTQYQMNHVIRELNKAYSGFYSNKDSPIDIATGNWGCGAFNGNHYFKGVLQLMVAAECDRQLHYSVFGDHNVEQKLTSFYQFCKSHNVTVGTLWKQIAEYQNQTDSRTKKENPHSVLSFIMRNLNT</sequence>
<evidence type="ECO:0000256" key="5">
    <source>
        <dbReference type="PIRSR" id="PIRSR607724-2"/>
    </source>
</evidence>
<evidence type="ECO:0000256" key="4">
    <source>
        <dbReference type="PIRSR" id="PIRSR607724-1"/>
    </source>
</evidence>
<feature type="domain" description="PARG catalytic Macro" evidence="7">
    <location>
        <begin position="375"/>
        <end position="573"/>
    </location>
</feature>
<feature type="compositionally biased region" description="Polar residues" evidence="6">
    <location>
        <begin position="34"/>
        <end position="44"/>
    </location>
</feature>
<dbReference type="GO" id="GO:0005737">
    <property type="term" value="C:cytoplasm"/>
    <property type="evidence" value="ECO:0007669"/>
    <property type="project" value="TreeGrafter"/>
</dbReference>
<evidence type="ECO:0000313" key="9">
    <source>
        <dbReference type="EMBL" id="KAF6016901.1"/>
    </source>
</evidence>
<evidence type="ECO:0000259" key="7">
    <source>
        <dbReference type="Pfam" id="PF05028"/>
    </source>
</evidence>
<comment type="similarity">
    <text evidence="1">Belongs to the poly(ADP-ribose) glycohydrolase family.</text>
</comment>
<dbReference type="InterPro" id="IPR046372">
    <property type="entry name" value="PARG_cat_C"/>
</dbReference>
<dbReference type="InterPro" id="IPR048362">
    <property type="entry name" value="PARG_helical"/>
</dbReference>
<feature type="binding site" evidence="5">
    <location>
        <position position="408"/>
    </location>
    <ligand>
        <name>substrate</name>
    </ligand>
</feature>
<accession>A0A7J7IU25</accession>
<feature type="domain" description="PARG helical" evidence="8">
    <location>
        <begin position="261"/>
        <end position="366"/>
    </location>
</feature>
<keyword evidence="10" id="KW-1185">Reference proteome</keyword>
<feature type="compositionally biased region" description="Polar residues" evidence="6">
    <location>
        <begin position="64"/>
        <end position="96"/>
    </location>
</feature>
<comment type="caution">
    <text evidence="9">The sequence shown here is derived from an EMBL/GenBank/DDBJ whole genome shotgun (WGS) entry which is preliminary data.</text>
</comment>
<dbReference type="GO" id="GO:1990966">
    <property type="term" value="P:ATP generation from poly-ADP-D-ribose"/>
    <property type="evidence" value="ECO:0007669"/>
    <property type="project" value="TreeGrafter"/>
</dbReference>
<evidence type="ECO:0000256" key="2">
    <source>
        <dbReference type="ARBA" id="ARBA00012255"/>
    </source>
</evidence>
<dbReference type="GO" id="GO:0005634">
    <property type="term" value="C:nucleus"/>
    <property type="evidence" value="ECO:0007669"/>
    <property type="project" value="TreeGrafter"/>
</dbReference>
<feature type="region of interest" description="Disordered" evidence="6">
    <location>
        <begin position="24"/>
        <end position="96"/>
    </location>
</feature>
<name>A0A7J7IU25_BUGNE</name>
<gene>
    <name evidence="9" type="ORF">EB796_024799</name>
</gene>
<feature type="region of interest" description="Disordered" evidence="6">
    <location>
        <begin position="141"/>
        <end position="168"/>
    </location>
</feature>
<feature type="compositionally biased region" description="Basic residues" evidence="6">
    <location>
        <begin position="146"/>
        <end position="159"/>
    </location>
</feature>
<feature type="active site" evidence="4">
    <location>
        <position position="423"/>
    </location>
</feature>
<dbReference type="Pfam" id="PF20811">
    <property type="entry name" value="PARG_cat_N"/>
    <property type="match status" value="1"/>
</dbReference>
<keyword evidence="3" id="KW-0378">Hydrolase</keyword>
<evidence type="ECO:0000256" key="6">
    <source>
        <dbReference type="SAM" id="MobiDB-lite"/>
    </source>
</evidence>
<dbReference type="PANTHER" id="PTHR12837">
    <property type="entry name" value="POLY ADP-RIBOSE GLYCOHYDROLASE"/>
    <property type="match status" value="1"/>
</dbReference>
<feature type="active site" evidence="4">
    <location>
        <position position="424"/>
    </location>
</feature>
<evidence type="ECO:0000313" key="10">
    <source>
        <dbReference type="Proteomes" id="UP000593567"/>
    </source>
</evidence>
<dbReference type="Pfam" id="PF05028">
    <property type="entry name" value="PARG_cat_C"/>
    <property type="match status" value="1"/>
</dbReference>
<evidence type="ECO:0000256" key="1">
    <source>
        <dbReference type="ARBA" id="ARBA00009545"/>
    </source>
</evidence>
<evidence type="ECO:0000259" key="8">
    <source>
        <dbReference type="Pfam" id="PF20811"/>
    </source>
</evidence>